<feature type="repeat" description="ANK" evidence="3">
    <location>
        <begin position="227"/>
        <end position="259"/>
    </location>
</feature>
<dbReference type="SMART" id="SM00248">
    <property type="entry name" value="ANK"/>
    <property type="match status" value="3"/>
</dbReference>
<dbReference type="InterPro" id="IPR036770">
    <property type="entry name" value="Ankyrin_rpt-contain_sf"/>
</dbReference>
<dbReference type="Proteomes" id="UP000887568">
    <property type="component" value="Unplaced"/>
</dbReference>
<feature type="repeat" description="ANK" evidence="3">
    <location>
        <begin position="155"/>
        <end position="187"/>
    </location>
</feature>
<dbReference type="PROSITE" id="PS50297">
    <property type="entry name" value="ANK_REP_REGION"/>
    <property type="match status" value="2"/>
</dbReference>
<dbReference type="Gene3D" id="1.25.40.20">
    <property type="entry name" value="Ankyrin repeat-containing domain"/>
    <property type="match status" value="1"/>
</dbReference>
<evidence type="ECO:0000313" key="5">
    <source>
        <dbReference type="EnsemblMetazoa" id="XP_038044405.1"/>
    </source>
</evidence>
<reference evidence="5" key="1">
    <citation type="submission" date="2022-11" db="UniProtKB">
        <authorList>
            <consortium name="EnsemblMetazoa"/>
        </authorList>
    </citation>
    <scope>IDENTIFICATION</scope>
</reference>
<dbReference type="EnsemblMetazoa" id="XM_038188479.1">
    <property type="protein sequence ID" value="XP_038044407.1"/>
    <property type="gene ID" value="LOC119719150"/>
</dbReference>
<dbReference type="OrthoDB" id="194358at2759"/>
<sequence>MDVPVIDKLNSSLEVTSRFCMQDIWKYGADMLEYAIMICARLIAEIKEILLNTCNSTEWVKGLVTSAEGFLERNKIPPEAFGALALAVFVAVMFTLCLNIGGRHVSSRDAVSPRSTEVVSIFELAKTAYRPGHADQVKGLVSKLQFDVNFPVPKSGMTLFLCACISGHKELIHFLLERGGDVSVTNRDGDTCLYLATFACAGSASQDLSTLQLLISAGCDVNAQNSKGNTALHWAAFKGDVKVTNLLLINGADANIRNNIGMYPIGMATSAGHLRAGKLLKISLPDPSTPWDMFEPQTPVSVRLGLLSPRKDHLALSPRRRKRLNLSC</sequence>
<dbReference type="SUPFAM" id="SSF48403">
    <property type="entry name" value="Ankyrin repeat"/>
    <property type="match status" value="1"/>
</dbReference>
<accession>A0A913Z158</accession>
<dbReference type="RefSeq" id="XP_038044403.1">
    <property type="nucleotide sequence ID" value="XM_038188475.1"/>
</dbReference>
<dbReference type="GeneID" id="119719150"/>
<dbReference type="Pfam" id="PF13637">
    <property type="entry name" value="Ank_4"/>
    <property type="match status" value="1"/>
</dbReference>
<evidence type="ECO:0000256" key="1">
    <source>
        <dbReference type="ARBA" id="ARBA00022737"/>
    </source>
</evidence>
<dbReference type="EnsemblMetazoa" id="XM_038188476.1">
    <property type="protein sequence ID" value="XP_038044404.1"/>
    <property type="gene ID" value="LOC119719150"/>
</dbReference>
<dbReference type="Pfam" id="PF12796">
    <property type="entry name" value="Ank_2"/>
    <property type="match status" value="1"/>
</dbReference>
<proteinExistence type="predicted"/>
<dbReference type="RefSeq" id="XP_038044405.1">
    <property type="nucleotide sequence ID" value="XM_038188477.1"/>
</dbReference>
<dbReference type="EnsemblMetazoa" id="XM_038188475.1">
    <property type="protein sequence ID" value="XP_038044403.1"/>
    <property type="gene ID" value="LOC119719150"/>
</dbReference>
<keyword evidence="6" id="KW-1185">Reference proteome</keyword>
<keyword evidence="4" id="KW-0472">Membrane</keyword>
<evidence type="ECO:0000256" key="4">
    <source>
        <dbReference type="SAM" id="Phobius"/>
    </source>
</evidence>
<dbReference type="RefSeq" id="XP_038044406.1">
    <property type="nucleotide sequence ID" value="XM_038188478.1"/>
</dbReference>
<protein>
    <submittedName>
        <fullName evidence="5">Uncharacterized protein</fullName>
    </submittedName>
</protein>
<dbReference type="RefSeq" id="XP_038044404.1">
    <property type="nucleotide sequence ID" value="XM_038188476.1"/>
</dbReference>
<keyword evidence="4" id="KW-0812">Transmembrane</keyword>
<dbReference type="EnsemblMetazoa" id="XM_038188478.1">
    <property type="protein sequence ID" value="XP_038044406.1"/>
    <property type="gene ID" value="LOC119719150"/>
</dbReference>
<keyword evidence="4" id="KW-1133">Transmembrane helix</keyword>
<keyword evidence="2 3" id="KW-0040">ANK repeat</keyword>
<dbReference type="PANTHER" id="PTHR24171">
    <property type="entry name" value="ANKYRIN REPEAT DOMAIN-CONTAINING PROTEIN 39-RELATED"/>
    <property type="match status" value="1"/>
</dbReference>
<keyword evidence="1" id="KW-0677">Repeat</keyword>
<dbReference type="PROSITE" id="PS50088">
    <property type="entry name" value="ANK_REPEAT"/>
    <property type="match status" value="2"/>
</dbReference>
<feature type="transmembrane region" description="Helical" evidence="4">
    <location>
        <begin position="80"/>
        <end position="98"/>
    </location>
</feature>
<dbReference type="InterPro" id="IPR002110">
    <property type="entry name" value="Ankyrin_rpt"/>
</dbReference>
<evidence type="ECO:0000256" key="3">
    <source>
        <dbReference type="PROSITE-ProRule" id="PRU00023"/>
    </source>
</evidence>
<evidence type="ECO:0000313" key="6">
    <source>
        <dbReference type="Proteomes" id="UP000887568"/>
    </source>
</evidence>
<dbReference type="AlphaFoldDB" id="A0A913Z158"/>
<dbReference type="EnsemblMetazoa" id="XM_038188477.1">
    <property type="protein sequence ID" value="XP_038044405.1"/>
    <property type="gene ID" value="LOC119719150"/>
</dbReference>
<evidence type="ECO:0000256" key="2">
    <source>
        <dbReference type="ARBA" id="ARBA00023043"/>
    </source>
</evidence>
<organism evidence="5 6">
    <name type="scientific">Patiria miniata</name>
    <name type="common">Bat star</name>
    <name type="synonym">Asterina miniata</name>
    <dbReference type="NCBI Taxonomy" id="46514"/>
    <lineage>
        <taxon>Eukaryota</taxon>
        <taxon>Metazoa</taxon>
        <taxon>Echinodermata</taxon>
        <taxon>Eleutherozoa</taxon>
        <taxon>Asterozoa</taxon>
        <taxon>Asteroidea</taxon>
        <taxon>Valvatacea</taxon>
        <taxon>Valvatida</taxon>
        <taxon>Asterinidae</taxon>
        <taxon>Patiria</taxon>
    </lineage>
</organism>
<dbReference type="RefSeq" id="XP_038044407.1">
    <property type="nucleotide sequence ID" value="XM_038188479.1"/>
</dbReference>
<name>A0A913Z158_PATMI</name>
<dbReference type="PANTHER" id="PTHR24171:SF9">
    <property type="entry name" value="ANKYRIN REPEAT DOMAIN-CONTAINING PROTEIN 39"/>
    <property type="match status" value="1"/>
</dbReference>